<feature type="domain" description="Galactosyltransferase C-terminal" evidence="10">
    <location>
        <begin position="477"/>
        <end position="541"/>
    </location>
</feature>
<keyword evidence="4" id="KW-0430">Lectin</keyword>
<evidence type="ECO:0000313" key="12">
    <source>
        <dbReference type="Proteomes" id="UP000036403"/>
    </source>
</evidence>
<dbReference type="GO" id="GO:0030246">
    <property type="term" value="F:carbohydrate binding"/>
    <property type="evidence" value="ECO:0007669"/>
    <property type="project" value="UniProtKB-KW"/>
</dbReference>
<dbReference type="GO" id="GO:0022857">
    <property type="term" value="F:transmembrane transporter activity"/>
    <property type="evidence" value="ECO:0007669"/>
    <property type="project" value="InterPro"/>
</dbReference>
<comment type="subcellular location">
    <subcellularLocation>
        <location evidence="1">Membrane</location>
    </subcellularLocation>
</comment>
<evidence type="ECO:0000256" key="8">
    <source>
        <dbReference type="SAM" id="Phobius"/>
    </source>
</evidence>
<dbReference type="Gene3D" id="3.90.550.10">
    <property type="entry name" value="Spore Coat Polysaccharide Biosynthesis Protein SpsA, Chain A"/>
    <property type="match status" value="1"/>
</dbReference>
<dbReference type="OrthoDB" id="416652at2759"/>
<evidence type="ECO:0000256" key="7">
    <source>
        <dbReference type="ARBA" id="ARBA00023157"/>
    </source>
</evidence>
<feature type="transmembrane region" description="Helical" evidence="8">
    <location>
        <begin position="145"/>
        <end position="166"/>
    </location>
</feature>
<dbReference type="EMBL" id="LBMM01001833">
    <property type="protein sequence ID" value="KMQ95677.1"/>
    <property type="molecule type" value="Genomic_DNA"/>
</dbReference>
<dbReference type="Pfam" id="PF00083">
    <property type="entry name" value="Sugar_tr"/>
    <property type="match status" value="1"/>
</dbReference>
<dbReference type="InterPro" id="IPR000772">
    <property type="entry name" value="Ricin_B_lectin"/>
</dbReference>
<evidence type="ECO:0000256" key="5">
    <source>
        <dbReference type="ARBA" id="ARBA00022989"/>
    </source>
</evidence>
<keyword evidence="3 8" id="KW-0812">Transmembrane</keyword>
<feature type="transmembrane region" description="Helical" evidence="8">
    <location>
        <begin position="262"/>
        <end position="279"/>
    </location>
</feature>
<dbReference type="PaxDb" id="67767-A0A0J7KYS5"/>
<dbReference type="GO" id="GO:0016020">
    <property type="term" value="C:membrane"/>
    <property type="evidence" value="ECO:0007669"/>
    <property type="project" value="UniProtKB-SubCell"/>
</dbReference>
<dbReference type="PROSITE" id="PS50231">
    <property type="entry name" value="RICIN_B_LECTIN"/>
    <property type="match status" value="1"/>
</dbReference>
<gene>
    <name evidence="11" type="ORF">RF55_4093</name>
</gene>
<evidence type="ECO:0000256" key="2">
    <source>
        <dbReference type="ARBA" id="ARBA00022679"/>
    </source>
</evidence>
<evidence type="ECO:0000259" key="9">
    <source>
        <dbReference type="Pfam" id="PF00652"/>
    </source>
</evidence>
<feature type="transmembrane region" description="Helical" evidence="8">
    <location>
        <begin position="205"/>
        <end position="223"/>
    </location>
</feature>
<feature type="domain" description="Ricin B lectin" evidence="9">
    <location>
        <begin position="624"/>
        <end position="710"/>
    </location>
</feature>
<dbReference type="InterPro" id="IPR005828">
    <property type="entry name" value="MFS_sugar_transport-like"/>
</dbReference>
<dbReference type="Pfam" id="PF02709">
    <property type="entry name" value="Glyco_transf_7C"/>
    <property type="match status" value="1"/>
</dbReference>
<comment type="caution">
    <text evidence="11">The sequence shown here is derived from an EMBL/GenBank/DDBJ whole genome shotgun (WGS) entry which is preliminary data.</text>
</comment>
<feature type="transmembrane region" description="Helical" evidence="8">
    <location>
        <begin position="50"/>
        <end position="72"/>
    </location>
</feature>
<dbReference type="PANTHER" id="PTHR11675">
    <property type="entry name" value="N-ACETYLGALACTOSAMINYLTRANSFERASE"/>
    <property type="match status" value="1"/>
</dbReference>
<dbReference type="Gene3D" id="2.80.10.50">
    <property type="match status" value="1"/>
</dbReference>
<dbReference type="Pfam" id="PF00652">
    <property type="entry name" value="Ricin_B_lectin"/>
    <property type="match status" value="1"/>
</dbReference>
<dbReference type="GO" id="GO:0005794">
    <property type="term" value="C:Golgi apparatus"/>
    <property type="evidence" value="ECO:0007669"/>
    <property type="project" value="TreeGrafter"/>
</dbReference>
<keyword evidence="5 8" id="KW-1133">Transmembrane helix</keyword>
<dbReference type="GO" id="GO:0006493">
    <property type="term" value="P:protein O-linked glycosylation"/>
    <property type="evidence" value="ECO:0007669"/>
    <property type="project" value="TreeGrafter"/>
</dbReference>
<dbReference type="InterPro" id="IPR027791">
    <property type="entry name" value="Galactosyl_T_C"/>
</dbReference>
<keyword evidence="7" id="KW-1015">Disulfide bond</keyword>
<accession>A0A0J7KYS5</accession>
<dbReference type="GO" id="GO:0004653">
    <property type="term" value="F:polypeptide N-acetylgalactosaminyltransferase activity"/>
    <property type="evidence" value="ECO:0007669"/>
    <property type="project" value="TreeGrafter"/>
</dbReference>
<dbReference type="Gene3D" id="1.20.1250.20">
    <property type="entry name" value="MFS general substrate transporter like domains"/>
    <property type="match status" value="1"/>
</dbReference>
<keyword evidence="2 11" id="KW-0808">Transferase</keyword>
<sequence>MDKTQEVADGRTYTTTENDMRLNNETSNFLQISTTSSQEKITLTDITPQIIASCIIHCMVIKAGINMAYSTVLLNGLESDSADMKVTEKEESWIASLVTITLPIGSIIVGPLMDKFGRKTVCLLSCIPAAISWVSLIFAKSLITIYAARVIAGIAAGLTTVGLVYISELSHPQVRPMLLCLNSVFVSLGILITCCLAVLLDWRKMAMIFLALECCIFFALYFVPESPYWLVCFTNGMFDEKRICKMKRSLKRLNRRQTEDKIILFFYGLISPTHYAYILQPSIFVIAREIFRANNNSKTYKDQLPFPRDNNNSQRQKDVDIALQRLQKERYFAHFLLQPKNYFRYEEQILKLEYNIVPGLGENGKPAYLYGKDKFRGEAALKKKALNVVLSNKISLTRKLPDIRNSLLQPLLQRIKDNKNAVLMPIIDNISEETLEYFHDNEASFFQVGGFTWSGHFTWINIQKHEIELRSSPISPTRSPTMAGGLFAIDRKYFWEIGSYDDKMDGWGGENLEMSFRIWQCGGTLEIIPCSRVGHIFRNFHPYKFPNDKDTHGINTARLAFVWMDGYKRLFLLHRSEFKDNPKLFGNISERLELRKRLKCKSFKWYLDNIYPEKFIPDENAVAYGRVRLRSKQLCLDNLQHEEDKPYNLGLYSCHTKLYPSQFFSLSNSGELRKEETCGIILDENQKPHAQIQMTECNSENGGKDWILTNVSMAE</sequence>
<evidence type="ECO:0000256" key="4">
    <source>
        <dbReference type="ARBA" id="ARBA00022734"/>
    </source>
</evidence>
<dbReference type="InterPro" id="IPR035992">
    <property type="entry name" value="Ricin_B-like_lectins"/>
</dbReference>
<evidence type="ECO:0000259" key="10">
    <source>
        <dbReference type="Pfam" id="PF02709"/>
    </source>
</evidence>
<keyword evidence="12" id="KW-1185">Reference proteome</keyword>
<feature type="transmembrane region" description="Helical" evidence="8">
    <location>
        <begin position="178"/>
        <end position="199"/>
    </location>
</feature>
<evidence type="ECO:0000256" key="1">
    <source>
        <dbReference type="ARBA" id="ARBA00004370"/>
    </source>
</evidence>
<organism evidence="11 12">
    <name type="scientific">Lasius niger</name>
    <name type="common">Black garden ant</name>
    <dbReference type="NCBI Taxonomy" id="67767"/>
    <lineage>
        <taxon>Eukaryota</taxon>
        <taxon>Metazoa</taxon>
        <taxon>Ecdysozoa</taxon>
        <taxon>Arthropoda</taxon>
        <taxon>Hexapoda</taxon>
        <taxon>Insecta</taxon>
        <taxon>Pterygota</taxon>
        <taxon>Neoptera</taxon>
        <taxon>Endopterygota</taxon>
        <taxon>Hymenoptera</taxon>
        <taxon>Apocrita</taxon>
        <taxon>Aculeata</taxon>
        <taxon>Formicoidea</taxon>
        <taxon>Formicidae</taxon>
        <taxon>Formicinae</taxon>
        <taxon>Lasius</taxon>
        <taxon>Lasius</taxon>
    </lineage>
</organism>
<evidence type="ECO:0000256" key="6">
    <source>
        <dbReference type="ARBA" id="ARBA00023136"/>
    </source>
</evidence>
<dbReference type="STRING" id="67767.A0A0J7KYS5"/>
<dbReference type="SUPFAM" id="SSF50370">
    <property type="entry name" value="Ricin B-like lectins"/>
    <property type="match status" value="1"/>
</dbReference>
<protein>
    <submittedName>
        <fullName evidence="11">Polypeptide n-acetylgalactosaminyltransferase 1</fullName>
    </submittedName>
</protein>
<dbReference type="SUPFAM" id="SSF103473">
    <property type="entry name" value="MFS general substrate transporter"/>
    <property type="match status" value="1"/>
</dbReference>
<proteinExistence type="predicted"/>
<keyword evidence="6 8" id="KW-0472">Membrane</keyword>
<dbReference type="PANTHER" id="PTHR11675:SF43">
    <property type="entry name" value="POLYPEPTIDE N-ACETYLGALACTOSAMINYLTRANSFERASE 1"/>
    <property type="match status" value="1"/>
</dbReference>
<name>A0A0J7KYS5_LASNI</name>
<evidence type="ECO:0000313" key="11">
    <source>
        <dbReference type="EMBL" id="KMQ95677.1"/>
    </source>
</evidence>
<dbReference type="AlphaFoldDB" id="A0A0J7KYS5"/>
<reference evidence="11 12" key="1">
    <citation type="submission" date="2015-04" db="EMBL/GenBank/DDBJ databases">
        <title>Lasius niger genome sequencing.</title>
        <authorList>
            <person name="Konorov E.A."/>
            <person name="Nikitin M.A."/>
            <person name="Kirill M.V."/>
            <person name="Chang P."/>
        </authorList>
    </citation>
    <scope>NUCLEOTIDE SEQUENCE [LARGE SCALE GENOMIC DNA]</scope>
    <source>
        <tissue evidence="11">Whole</tissue>
    </source>
</reference>
<dbReference type="InterPro" id="IPR036259">
    <property type="entry name" value="MFS_trans_sf"/>
</dbReference>
<dbReference type="Proteomes" id="UP000036403">
    <property type="component" value="Unassembled WGS sequence"/>
</dbReference>
<dbReference type="SUPFAM" id="SSF53448">
    <property type="entry name" value="Nucleotide-diphospho-sugar transferases"/>
    <property type="match status" value="1"/>
</dbReference>
<dbReference type="InterPro" id="IPR029044">
    <property type="entry name" value="Nucleotide-diphossugar_trans"/>
</dbReference>
<feature type="transmembrane region" description="Helical" evidence="8">
    <location>
        <begin position="120"/>
        <end position="139"/>
    </location>
</feature>
<feature type="transmembrane region" description="Helical" evidence="8">
    <location>
        <begin position="92"/>
        <end position="113"/>
    </location>
</feature>
<evidence type="ECO:0000256" key="3">
    <source>
        <dbReference type="ARBA" id="ARBA00022692"/>
    </source>
</evidence>